<organism evidence="1 2">
    <name type="scientific">Pseudovirgaria hyperparasitica</name>
    <dbReference type="NCBI Taxonomy" id="470096"/>
    <lineage>
        <taxon>Eukaryota</taxon>
        <taxon>Fungi</taxon>
        <taxon>Dikarya</taxon>
        <taxon>Ascomycota</taxon>
        <taxon>Pezizomycotina</taxon>
        <taxon>Dothideomycetes</taxon>
        <taxon>Dothideomycetes incertae sedis</taxon>
        <taxon>Acrospermales</taxon>
        <taxon>Acrospermaceae</taxon>
        <taxon>Pseudovirgaria</taxon>
    </lineage>
</organism>
<sequence>MYFPCPKNECGPMRSSVPSTSLHTLHLSCNLNFTEYQFTSTSFQFGPALLLWVLSPFNLMTTPDHGTPVWEAREAGVLINGDRVINCPSVSGFGCAHYSFAYITVSSSESFLRRYDNEIFSLLSELRPQQIRWAARFCVGEHFDNRTVQCSHCSATILYMPFRDYRPLHLVTAVADAVHIRLPSVRSNMNFVSVLPSLLCVIKLVSDRKDGGAMLQGDRALQCDR</sequence>
<dbReference type="RefSeq" id="XP_033601324.1">
    <property type="nucleotide sequence ID" value="XM_033740783.1"/>
</dbReference>
<dbReference type="EMBL" id="ML996570">
    <property type="protein sequence ID" value="KAF2758873.1"/>
    <property type="molecule type" value="Genomic_DNA"/>
</dbReference>
<dbReference type="Proteomes" id="UP000799437">
    <property type="component" value="Unassembled WGS sequence"/>
</dbReference>
<evidence type="ECO:0000313" key="1">
    <source>
        <dbReference type="EMBL" id="KAF2758873.1"/>
    </source>
</evidence>
<keyword evidence="2" id="KW-1185">Reference proteome</keyword>
<reference evidence="1" key="1">
    <citation type="journal article" date="2020" name="Stud. Mycol.">
        <title>101 Dothideomycetes genomes: a test case for predicting lifestyles and emergence of pathogens.</title>
        <authorList>
            <person name="Haridas S."/>
            <person name="Albert R."/>
            <person name="Binder M."/>
            <person name="Bloem J."/>
            <person name="Labutti K."/>
            <person name="Salamov A."/>
            <person name="Andreopoulos B."/>
            <person name="Baker S."/>
            <person name="Barry K."/>
            <person name="Bills G."/>
            <person name="Bluhm B."/>
            <person name="Cannon C."/>
            <person name="Castanera R."/>
            <person name="Culley D."/>
            <person name="Daum C."/>
            <person name="Ezra D."/>
            <person name="Gonzalez J."/>
            <person name="Henrissat B."/>
            <person name="Kuo A."/>
            <person name="Liang C."/>
            <person name="Lipzen A."/>
            <person name="Lutzoni F."/>
            <person name="Magnuson J."/>
            <person name="Mondo S."/>
            <person name="Nolan M."/>
            <person name="Ohm R."/>
            <person name="Pangilinan J."/>
            <person name="Park H.-J."/>
            <person name="Ramirez L."/>
            <person name="Alfaro M."/>
            <person name="Sun H."/>
            <person name="Tritt A."/>
            <person name="Yoshinaga Y."/>
            <person name="Zwiers L.-H."/>
            <person name="Turgeon B."/>
            <person name="Goodwin S."/>
            <person name="Spatafora J."/>
            <person name="Crous P."/>
            <person name="Grigoriev I."/>
        </authorList>
    </citation>
    <scope>NUCLEOTIDE SEQUENCE</scope>
    <source>
        <strain evidence="1">CBS 121739</strain>
    </source>
</reference>
<proteinExistence type="predicted"/>
<protein>
    <submittedName>
        <fullName evidence="1">Uncharacterized protein</fullName>
    </submittedName>
</protein>
<dbReference type="AlphaFoldDB" id="A0A6A6W899"/>
<evidence type="ECO:0000313" key="2">
    <source>
        <dbReference type="Proteomes" id="UP000799437"/>
    </source>
</evidence>
<dbReference type="GeneID" id="54481837"/>
<name>A0A6A6W899_9PEZI</name>
<gene>
    <name evidence="1" type="ORF">EJ05DRAFT_324839</name>
</gene>
<accession>A0A6A6W899</accession>